<dbReference type="NCBIfam" id="NF046064">
    <property type="entry name" value="MtxBflmRegRemA"/>
    <property type="match status" value="1"/>
</dbReference>
<dbReference type="eggNOG" id="COG2052">
    <property type="taxonomic scope" value="Bacteria"/>
</dbReference>
<dbReference type="PANTHER" id="PTHR38449:SF1">
    <property type="entry name" value="REGULATORY PROTEIN SSL2874-RELATED"/>
    <property type="match status" value="1"/>
</dbReference>
<dbReference type="PANTHER" id="PTHR38449">
    <property type="entry name" value="REGULATORY PROTEIN TM_1690-RELATED"/>
    <property type="match status" value="1"/>
</dbReference>
<dbReference type="EMBL" id="CP002048">
    <property type="protein sequence ID" value="ADI01633.1"/>
    <property type="molecule type" value="Genomic_DNA"/>
</dbReference>
<dbReference type="InterPro" id="IPR007169">
    <property type="entry name" value="RemA-like"/>
</dbReference>
<sequence length="101" mass="10690">MITGGGTPHSGGVMEIRLVNIGFGNIVAANRIVAIVSPESAPIKRIIQEAREKGVLIDATYGRRTRAVIIVDSGHVVLSAVQPETVANRLSVKETTSAEEE</sequence>
<gene>
    <name evidence="2" type="ordered locus">Slip_0853</name>
</gene>
<comment type="similarity">
    <text evidence="1">Belongs to the RemA family.</text>
</comment>
<evidence type="ECO:0000313" key="2">
    <source>
        <dbReference type="EMBL" id="ADI01633.1"/>
    </source>
</evidence>
<protein>
    <recommendedName>
        <fullName evidence="1">Putative regulatory protein Slip_0853</fullName>
    </recommendedName>
</protein>
<dbReference type="KEGG" id="slp:Slip_0853"/>
<dbReference type="STRING" id="643648.Slip_0853"/>
<evidence type="ECO:0000256" key="1">
    <source>
        <dbReference type="HAMAP-Rule" id="MF_01503"/>
    </source>
</evidence>
<dbReference type="AlphaFoldDB" id="D7CLP8"/>
<keyword evidence="3" id="KW-1185">Reference proteome</keyword>
<dbReference type="HOGENOM" id="CLU_165326_0_0_9"/>
<name>D7CLP8_SYNLT</name>
<accession>D7CLP8</accession>
<proteinExistence type="inferred from homology"/>
<reference evidence="3" key="1">
    <citation type="journal article" date="2010" name="Stand. Genomic Sci.">
        <title>Complete genome sequence of Syntrophothermus lipocalidus type strain (TGB-C1T).</title>
        <authorList>
            <consortium name="US DOE Joint Genome Institute (JGI-PGF)"/>
            <person name="Djao O."/>
            <person name="Zhang X."/>
            <person name="Lucas S."/>
            <person name="Lapidus A."/>
            <person name="Glavina Del Rio T."/>
            <person name="Nolan M."/>
            <person name="Tice H."/>
            <person name="Cheng J."/>
            <person name="Han C."/>
            <person name="Tapia R."/>
            <person name="Goodwin L."/>
            <person name="Pitluck S."/>
            <person name="Liolios K."/>
            <person name="Ivanova N."/>
            <person name="Mavromatis K."/>
            <person name="Mikhailova N."/>
            <person name="Ovchinnikova G."/>
            <person name="Pati A."/>
            <person name="Brambilla E."/>
            <person name="Chen A."/>
            <person name="Palaniappan K."/>
            <person name="Land M."/>
            <person name="Hauser L."/>
            <person name="Chang Y."/>
            <person name="Jeffries C."/>
            <person name="Rohde M."/>
            <person name="Sikorski J."/>
            <person name="Spring S."/>
            <person name="Goker M."/>
            <person name="Detter J."/>
            <person name="Woyke T."/>
            <person name="Bristow J."/>
            <person name="Eisen J."/>
            <person name="Markowitz V."/>
            <person name="Hugenholtz P."/>
            <person name="Kyrpides N."/>
            <person name="Klenk H."/>
        </authorList>
    </citation>
    <scope>NUCLEOTIDE SEQUENCE [LARGE SCALE GENOMIC DNA]</scope>
    <source>
        <strain evidence="3">DSM 12680 / TGB-C1</strain>
    </source>
</reference>
<dbReference type="HAMAP" id="MF_01503">
    <property type="entry name" value="RemA"/>
    <property type="match status" value="1"/>
</dbReference>
<evidence type="ECO:0000313" key="3">
    <source>
        <dbReference type="Proteomes" id="UP000000378"/>
    </source>
</evidence>
<organism evidence="2 3">
    <name type="scientific">Syntrophothermus lipocalidus (strain DSM 12680 / TGB-C1)</name>
    <dbReference type="NCBI Taxonomy" id="643648"/>
    <lineage>
        <taxon>Bacteria</taxon>
        <taxon>Bacillati</taxon>
        <taxon>Bacillota</taxon>
        <taxon>Clostridia</taxon>
        <taxon>Eubacteriales</taxon>
        <taxon>Syntrophomonadaceae</taxon>
        <taxon>Syntrophothermus</taxon>
    </lineage>
</organism>
<dbReference type="Pfam" id="PF04025">
    <property type="entry name" value="RemA-like"/>
    <property type="match status" value="1"/>
</dbReference>
<dbReference type="NCBIfam" id="NF003315">
    <property type="entry name" value="PRK04323.1"/>
    <property type="match status" value="1"/>
</dbReference>
<dbReference type="Proteomes" id="UP000000378">
    <property type="component" value="Chromosome"/>
</dbReference>
<reference evidence="2 3" key="2">
    <citation type="journal article" date="2010" name="Stand. Genomic Sci.">
        <title>Complete genome sequence of Syntrophothermus lipocalidus type strain (TGB-C1).</title>
        <authorList>
            <person name="Djao O.D."/>
            <person name="Zhang X."/>
            <person name="Lucas S."/>
            <person name="Lapidus A."/>
            <person name="Del Rio T.G."/>
            <person name="Nolan M."/>
            <person name="Tice H."/>
            <person name="Cheng J.F."/>
            <person name="Han C."/>
            <person name="Tapia R."/>
            <person name="Goodwin L."/>
            <person name="Pitluck S."/>
            <person name="Liolios K."/>
            <person name="Ivanova N."/>
            <person name="Mavromatis K."/>
            <person name="Mikhailova N."/>
            <person name="Ovchinnikova G."/>
            <person name="Pati A."/>
            <person name="Brambilla E."/>
            <person name="Chen A."/>
            <person name="Palaniappan K."/>
            <person name="Land M."/>
            <person name="Hauser L."/>
            <person name="Chang Y.J."/>
            <person name="Jeffries C.D."/>
            <person name="Rohde M."/>
            <person name="Sikorski J."/>
            <person name="Spring S."/>
            <person name="Goker M."/>
            <person name="Detter J.C."/>
            <person name="Woyke T."/>
            <person name="Bristow J."/>
            <person name="Eisen J.A."/>
            <person name="Markowitz V."/>
            <person name="Hugenholtz P."/>
            <person name="Kyrpides N.C."/>
            <person name="Klenk H.P."/>
        </authorList>
    </citation>
    <scope>NUCLEOTIDE SEQUENCE [LARGE SCALE GENOMIC DNA]</scope>
    <source>
        <strain evidence="3">DSM 12680 / TGB-C1</strain>
    </source>
</reference>